<evidence type="ECO:0000259" key="7">
    <source>
        <dbReference type="Pfam" id="PF00296"/>
    </source>
</evidence>
<dbReference type="NCBIfam" id="TIGR03860">
    <property type="entry name" value="FMN_nitrolo"/>
    <property type="match status" value="1"/>
</dbReference>
<gene>
    <name evidence="8" type="ORF">EYR15_07230</name>
</gene>
<dbReference type="SUPFAM" id="SSF51679">
    <property type="entry name" value="Bacterial luciferase-like"/>
    <property type="match status" value="1"/>
</dbReference>
<organism evidence="8 9">
    <name type="scientific">Hansschlegelia quercus</name>
    <dbReference type="NCBI Taxonomy" id="2528245"/>
    <lineage>
        <taxon>Bacteria</taxon>
        <taxon>Pseudomonadati</taxon>
        <taxon>Pseudomonadota</taxon>
        <taxon>Alphaproteobacteria</taxon>
        <taxon>Hyphomicrobiales</taxon>
        <taxon>Methylopilaceae</taxon>
        <taxon>Hansschlegelia</taxon>
    </lineage>
</organism>
<feature type="binding site" evidence="6">
    <location>
        <position position="226"/>
    </location>
    <ligand>
        <name>FMN</name>
        <dbReference type="ChEBI" id="CHEBI:58210"/>
    </ligand>
</feature>
<keyword evidence="9" id="KW-1185">Reference proteome</keyword>
<dbReference type="Gene3D" id="3.20.20.30">
    <property type="entry name" value="Luciferase-like domain"/>
    <property type="match status" value="1"/>
</dbReference>
<name>A0A4V2JE63_9HYPH</name>
<dbReference type="PANTHER" id="PTHR30011:SF16">
    <property type="entry name" value="C2H2 FINGER DOMAIN TRANSCRIPTION FACTOR (EUROFUNG)-RELATED"/>
    <property type="match status" value="1"/>
</dbReference>
<evidence type="ECO:0000256" key="4">
    <source>
        <dbReference type="ARBA" id="ARBA00023033"/>
    </source>
</evidence>
<keyword evidence="1 6" id="KW-0285">Flavoprotein</keyword>
<dbReference type="AlphaFoldDB" id="A0A4V2JE63"/>
<sequence length="438" mass="48761">MPAKKFHLGWFTNFTPDEWNGPFSNGGMPWNGEFYVDMAKMLERACFDYIMLEDKLAVSETYGGTSEAYLKHALGFAPKQDPVPLATLIGGATKNLGVVATMSTMAYPPFLLARLCSTVDSIAEGRFGWNIVTSAENAAAQNFGMTELPPRELRYDMAHEYMDLCYRLWNSWDEGAIVRDRETGTYVDYTKVNAINFEGRFFKCRGPLNTVRSPQGVPALVQAGGSPKGRDFAAKHADSIIAIGEGVEGMREYRYDIRARARAHGRNPDDIKVLFLVAPVLGETEDEAWAKYRRMSAEPQFLEQCLVLISAITDIDFKKYDLDKPLPEKLYTNGEQGSLDMFQQWGSNKTLRDLVVEASGGIVASVELVGTPEQVADKMGETMEMVGGDGFLITTPVQATNRRTVIEVCEGLVPALQRRGLVRTEYTGKTLKENLRSF</sequence>
<evidence type="ECO:0000256" key="2">
    <source>
        <dbReference type="ARBA" id="ARBA00022643"/>
    </source>
</evidence>
<dbReference type="PIRSF" id="PIRSF000337">
    <property type="entry name" value="NTA_MOA"/>
    <property type="match status" value="1"/>
</dbReference>
<keyword evidence="4" id="KW-0503">Monooxygenase</keyword>
<evidence type="ECO:0000313" key="9">
    <source>
        <dbReference type="Proteomes" id="UP000291613"/>
    </source>
</evidence>
<feature type="binding site" evidence="6">
    <location>
        <position position="101"/>
    </location>
    <ligand>
        <name>FMN</name>
        <dbReference type="ChEBI" id="CHEBI:58210"/>
    </ligand>
</feature>
<dbReference type="InterPro" id="IPR036661">
    <property type="entry name" value="Luciferase-like_sf"/>
</dbReference>
<evidence type="ECO:0000256" key="3">
    <source>
        <dbReference type="ARBA" id="ARBA00023002"/>
    </source>
</evidence>
<proteinExistence type="inferred from homology"/>
<feature type="binding site" evidence="6">
    <location>
        <position position="54"/>
    </location>
    <ligand>
        <name>FMN</name>
        <dbReference type="ChEBI" id="CHEBI:58210"/>
    </ligand>
</feature>
<dbReference type="Proteomes" id="UP000291613">
    <property type="component" value="Unassembled WGS sequence"/>
</dbReference>
<feature type="domain" description="Luciferase-like" evidence="7">
    <location>
        <begin position="33"/>
        <end position="387"/>
    </location>
</feature>
<dbReference type="EMBL" id="SIUB01000003">
    <property type="protein sequence ID" value="TBN53996.1"/>
    <property type="molecule type" value="Genomic_DNA"/>
</dbReference>
<dbReference type="InterPro" id="IPR016215">
    <property type="entry name" value="NTA_MOA"/>
</dbReference>
<feature type="binding site" evidence="6">
    <location>
        <position position="155"/>
    </location>
    <ligand>
        <name>FMN</name>
        <dbReference type="ChEBI" id="CHEBI:58210"/>
    </ligand>
</feature>
<reference evidence="8 9" key="1">
    <citation type="submission" date="2019-02" db="EMBL/GenBank/DDBJ databases">
        <title>Hansschlegelia quercus sp. nov., a novel methylotrophic bacterium from buds of oak (Quercus robur L.).</title>
        <authorList>
            <person name="Agafonova N.V."/>
            <person name="Kaparullina E.N."/>
            <person name="Grouzdev D.S."/>
            <person name="Doronina N.V."/>
        </authorList>
    </citation>
    <scope>NUCLEOTIDE SEQUENCE [LARGE SCALE GENOMIC DNA]</scope>
    <source>
        <strain evidence="8 9">Dub</strain>
    </source>
</reference>
<protein>
    <submittedName>
        <fullName evidence="8">LLM class flavin-dependent oxidoreductase</fullName>
    </submittedName>
</protein>
<dbReference type="GO" id="GO:0016705">
    <property type="term" value="F:oxidoreductase activity, acting on paired donors, with incorporation or reduction of molecular oxygen"/>
    <property type="evidence" value="ECO:0007669"/>
    <property type="project" value="InterPro"/>
</dbReference>
<evidence type="ECO:0000256" key="5">
    <source>
        <dbReference type="ARBA" id="ARBA00033748"/>
    </source>
</evidence>
<dbReference type="InterPro" id="IPR011251">
    <property type="entry name" value="Luciferase-like_dom"/>
</dbReference>
<evidence type="ECO:0000256" key="6">
    <source>
        <dbReference type="PIRSR" id="PIRSR000337-1"/>
    </source>
</evidence>
<comment type="caution">
    <text evidence="8">The sequence shown here is derived from an EMBL/GenBank/DDBJ whole genome shotgun (WGS) entry which is preliminary data.</text>
</comment>
<evidence type="ECO:0000313" key="8">
    <source>
        <dbReference type="EMBL" id="TBN53996.1"/>
    </source>
</evidence>
<comment type="similarity">
    <text evidence="5">Belongs to the NtaA/SnaA/DszA monooxygenase family.</text>
</comment>
<dbReference type="PANTHER" id="PTHR30011">
    <property type="entry name" value="ALKANESULFONATE MONOOXYGENASE-RELATED"/>
    <property type="match status" value="1"/>
</dbReference>
<dbReference type="OrthoDB" id="9779442at2"/>
<dbReference type="GO" id="GO:0004497">
    <property type="term" value="F:monooxygenase activity"/>
    <property type="evidence" value="ECO:0007669"/>
    <property type="project" value="UniProtKB-KW"/>
</dbReference>
<dbReference type="Pfam" id="PF00296">
    <property type="entry name" value="Bac_luciferase"/>
    <property type="match status" value="1"/>
</dbReference>
<accession>A0A4V2JE63</accession>
<dbReference type="InterPro" id="IPR051260">
    <property type="entry name" value="Diverse_substr_monoxygenases"/>
</dbReference>
<keyword evidence="2 6" id="KW-0288">FMN</keyword>
<evidence type="ECO:0000256" key="1">
    <source>
        <dbReference type="ARBA" id="ARBA00022630"/>
    </source>
</evidence>
<keyword evidence="3" id="KW-0560">Oxidoreductase</keyword>